<keyword evidence="6" id="KW-1185">Reference proteome</keyword>
<organism evidence="5 6">
    <name type="scientific">Chryseolinea serpens</name>
    <dbReference type="NCBI Taxonomy" id="947013"/>
    <lineage>
        <taxon>Bacteria</taxon>
        <taxon>Pseudomonadati</taxon>
        <taxon>Bacteroidota</taxon>
        <taxon>Cytophagia</taxon>
        <taxon>Cytophagales</taxon>
        <taxon>Fulvivirgaceae</taxon>
        <taxon>Chryseolinea</taxon>
    </lineage>
</organism>
<dbReference type="Pfam" id="PF12833">
    <property type="entry name" value="HTH_18"/>
    <property type="match status" value="1"/>
</dbReference>
<dbReference type="Pfam" id="PF20240">
    <property type="entry name" value="DUF6597"/>
    <property type="match status" value="1"/>
</dbReference>
<dbReference type="Gene3D" id="1.10.10.60">
    <property type="entry name" value="Homeodomain-like"/>
    <property type="match status" value="1"/>
</dbReference>
<dbReference type="Proteomes" id="UP000184212">
    <property type="component" value="Unassembled WGS sequence"/>
</dbReference>
<dbReference type="EMBL" id="FQWQ01000003">
    <property type="protein sequence ID" value="SHH56046.1"/>
    <property type="molecule type" value="Genomic_DNA"/>
</dbReference>
<evidence type="ECO:0000259" key="4">
    <source>
        <dbReference type="PROSITE" id="PS01124"/>
    </source>
</evidence>
<dbReference type="InterPro" id="IPR050204">
    <property type="entry name" value="AraC_XylS_family_regulators"/>
</dbReference>
<evidence type="ECO:0000313" key="6">
    <source>
        <dbReference type="Proteomes" id="UP000184212"/>
    </source>
</evidence>
<name>A0A1M5TZK0_9BACT</name>
<dbReference type="PROSITE" id="PS01124">
    <property type="entry name" value="HTH_ARAC_FAMILY_2"/>
    <property type="match status" value="1"/>
</dbReference>
<evidence type="ECO:0000313" key="5">
    <source>
        <dbReference type="EMBL" id="SHH56046.1"/>
    </source>
</evidence>
<dbReference type="SMART" id="SM00342">
    <property type="entry name" value="HTH_ARAC"/>
    <property type="match status" value="1"/>
</dbReference>
<proteinExistence type="predicted"/>
<dbReference type="OrthoDB" id="635259at2"/>
<evidence type="ECO:0000256" key="3">
    <source>
        <dbReference type="ARBA" id="ARBA00023163"/>
    </source>
</evidence>
<dbReference type="InterPro" id="IPR018060">
    <property type="entry name" value="HTH_AraC"/>
</dbReference>
<dbReference type="RefSeq" id="WP_073138188.1">
    <property type="nucleotide sequence ID" value="NZ_FQWQ01000003.1"/>
</dbReference>
<feature type="domain" description="HTH araC/xylS-type" evidence="4">
    <location>
        <begin position="142"/>
        <end position="243"/>
    </location>
</feature>
<keyword evidence="2" id="KW-0238">DNA-binding</keyword>
<dbReference type="STRING" id="947013.SAMN04488109_4365"/>
<dbReference type="AlphaFoldDB" id="A0A1M5TZK0"/>
<gene>
    <name evidence="5" type="ORF">SAMN04488109_4365</name>
</gene>
<reference evidence="5 6" key="1">
    <citation type="submission" date="2016-11" db="EMBL/GenBank/DDBJ databases">
        <authorList>
            <person name="Jaros S."/>
            <person name="Januszkiewicz K."/>
            <person name="Wedrychowicz H."/>
        </authorList>
    </citation>
    <scope>NUCLEOTIDE SEQUENCE [LARGE SCALE GENOMIC DNA]</scope>
    <source>
        <strain evidence="5 6">DSM 24574</strain>
    </source>
</reference>
<protein>
    <submittedName>
        <fullName evidence="5">Helix-turn-helix domain-containing protein</fullName>
    </submittedName>
</protein>
<dbReference type="PANTHER" id="PTHR46796:SF13">
    <property type="entry name" value="HTH-TYPE TRANSCRIPTIONAL ACTIVATOR RHAS"/>
    <property type="match status" value="1"/>
</dbReference>
<dbReference type="PANTHER" id="PTHR46796">
    <property type="entry name" value="HTH-TYPE TRANSCRIPTIONAL ACTIVATOR RHAS-RELATED"/>
    <property type="match status" value="1"/>
</dbReference>
<evidence type="ECO:0000256" key="1">
    <source>
        <dbReference type="ARBA" id="ARBA00023015"/>
    </source>
</evidence>
<dbReference type="GO" id="GO:0003700">
    <property type="term" value="F:DNA-binding transcription factor activity"/>
    <property type="evidence" value="ECO:0007669"/>
    <property type="project" value="InterPro"/>
</dbReference>
<dbReference type="GO" id="GO:0043565">
    <property type="term" value="F:sequence-specific DNA binding"/>
    <property type="evidence" value="ECO:0007669"/>
    <property type="project" value="InterPro"/>
</dbReference>
<dbReference type="InterPro" id="IPR046532">
    <property type="entry name" value="DUF6597"/>
</dbReference>
<keyword evidence="3" id="KW-0804">Transcription</keyword>
<evidence type="ECO:0000256" key="2">
    <source>
        <dbReference type="ARBA" id="ARBA00023125"/>
    </source>
</evidence>
<accession>A0A1M5TZK0</accession>
<keyword evidence="1" id="KW-0805">Transcription regulation</keyword>
<sequence>MSYQEFTPHPLLLPYIVCYWSSKTGRSSAASNIFSDACSDIIFSLGADVAVTGGTLKHGHQYLVGIMTHFHQVQTPAESHLLGIRFKPFGIYALLGIPLQGMADQTEMLTPSDFFFPGINPAATGVVQKLDAYFLQRLNDKNRLVVSLSETILAVNGNISVQQLASRHHITERQIERLFQSRAGATVKEVCKQVRFQSTLKKIEACPKASFAQIAFDMGYYDHAHMLKDVKRYSGLTLSRIAS</sequence>